<dbReference type="GO" id="GO:0008757">
    <property type="term" value="F:S-adenosylmethionine-dependent methyltransferase activity"/>
    <property type="evidence" value="ECO:0007669"/>
    <property type="project" value="TreeGrafter"/>
</dbReference>
<reference evidence="4" key="1">
    <citation type="submission" date="2020-04" db="EMBL/GenBank/DDBJ databases">
        <title>Deep metagenomics examines the oral microbiome during advanced dental caries in children, revealing novel taxa and co-occurrences with host molecules.</title>
        <authorList>
            <person name="Baker J.L."/>
            <person name="Morton J.T."/>
            <person name="Dinis M."/>
            <person name="Alvarez R."/>
            <person name="Tran N.C."/>
            <person name="Knight R."/>
            <person name="Edlund A."/>
        </authorList>
    </citation>
    <scope>NUCLEOTIDE SEQUENCE</scope>
    <source>
        <strain evidence="4">JCVI_48_bin.5</strain>
    </source>
</reference>
<dbReference type="InterPro" id="IPR002935">
    <property type="entry name" value="SAM_O-MeTrfase"/>
</dbReference>
<dbReference type="Gene3D" id="3.40.50.150">
    <property type="entry name" value="Vaccinia Virus protein VP39"/>
    <property type="match status" value="1"/>
</dbReference>
<evidence type="ECO:0000313" key="5">
    <source>
        <dbReference type="Proteomes" id="UP000780721"/>
    </source>
</evidence>
<keyword evidence="3" id="KW-0949">S-adenosyl-L-methionine</keyword>
<evidence type="ECO:0000313" key="4">
    <source>
        <dbReference type="EMBL" id="MBF1304403.1"/>
    </source>
</evidence>
<feature type="non-terminal residue" evidence="4">
    <location>
        <position position="1"/>
    </location>
</feature>
<dbReference type="PANTHER" id="PTHR10509:SF14">
    <property type="entry name" value="CAFFEOYL-COA O-METHYLTRANSFERASE 3-RELATED"/>
    <property type="match status" value="1"/>
</dbReference>
<organism evidence="4 5">
    <name type="scientific">Oribacterium sinus</name>
    <dbReference type="NCBI Taxonomy" id="237576"/>
    <lineage>
        <taxon>Bacteria</taxon>
        <taxon>Bacillati</taxon>
        <taxon>Bacillota</taxon>
        <taxon>Clostridia</taxon>
        <taxon>Lachnospirales</taxon>
        <taxon>Lachnospiraceae</taxon>
        <taxon>Oribacterium</taxon>
    </lineage>
</organism>
<proteinExistence type="predicted"/>
<dbReference type="AlphaFoldDB" id="A0A930H3N5"/>
<dbReference type="InterPro" id="IPR050362">
    <property type="entry name" value="Cation-dep_OMT"/>
</dbReference>
<dbReference type="Proteomes" id="UP000780721">
    <property type="component" value="Unassembled WGS sequence"/>
</dbReference>
<accession>A0A930H3N5</accession>
<evidence type="ECO:0000256" key="1">
    <source>
        <dbReference type="ARBA" id="ARBA00022603"/>
    </source>
</evidence>
<dbReference type="PANTHER" id="PTHR10509">
    <property type="entry name" value="O-METHYLTRANSFERASE-RELATED"/>
    <property type="match status" value="1"/>
</dbReference>
<dbReference type="Pfam" id="PF01596">
    <property type="entry name" value="Methyltransf_3"/>
    <property type="match status" value="1"/>
</dbReference>
<dbReference type="EMBL" id="JABZRB010000008">
    <property type="protein sequence ID" value="MBF1304403.1"/>
    <property type="molecule type" value="Genomic_DNA"/>
</dbReference>
<sequence>KITLLEGDGSRILEELLEKKEQFSFVFLDAAKAQYPLWLPSILKLLSPGGILFCDNILQGELLLESRFYLERRQRTIHKRMREFLRLLQREKSLESSIVPIGDGVSLSIKKA</sequence>
<protein>
    <submittedName>
        <fullName evidence="4">O-methyltransferase</fullName>
    </submittedName>
</protein>
<evidence type="ECO:0000256" key="2">
    <source>
        <dbReference type="ARBA" id="ARBA00022679"/>
    </source>
</evidence>
<dbReference type="PROSITE" id="PS51682">
    <property type="entry name" value="SAM_OMT_I"/>
    <property type="match status" value="1"/>
</dbReference>
<name>A0A930H3N5_9FIRM</name>
<evidence type="ECO:0000256" key="3">
    <source>
        <dbReference type="ARBA" id="ARBA00022691"/>
    </source>
</evidence>
<dbReference type="SUPFAM" id="SSF53335">
    <property type="entry name" value="S-adenosyl-L-methionine-dependent methyltransferases"/>
    <property type="match status" value="1"/>
</dbReference>
<keyword evidence="1" id="KW-0489">Methyltransferase</keyword>
<keyword evidence="2" id="KW-0808">Transferase</keyword>
<comment type="caution">
    <text evidence="4">The sequence shown here is derived from an EMBL/GenBank/DDBJ whole genome shotgun (WGS) entry which is preliminary data.</text>
</comment>
<dbReference type="GO" id="GO:0008171">
    <property type="term" value="F:O-methyltransferase activity"/>
    <property type="evidence" value="ECO:0007669"/>
    <property type="project" value="InterPro"/>
</dbReference>
<gene>
    <name evidence="4" type="ORF">HXM91_00755</name>
</gene>
<dbReference type="InterPro" id="IPR029063">
    <property type="entry name" value="SAM-dependent_MTases_sf"/>
</dbReference>
<dbReference type="GO" id="GO:0032259">
    <property type="term" value="P:methylation"/>
    <property type="evidence" value="ECO:0007669"/>
    <property type="project" value="UniProtKB-KW"/>
</dbReference>